<keyword evidence="3" id="KW-1185">Reference proteome</keyword>
<feature type="compositionally biased region" description="Basic and acidic residues" evidence="1">
    <location>
        <begin position="1"/>
        <end position="14"/>
    </location>
</feature>
<evidence type="ECO:0000313" key="3">
    <source>
        <dbReference type="Proteomes" id="UP000320300"/>
    </source>
</evidence>
<protein>
    <submittedName>
        <fullName evidence="2">Uncharacterized protein</fullName>
    </submittedName>
</protein>
<name>A0A521BJ88_9SPHI</name>
<proteinExistence type="predicted"/>
<dbReference type="AlphaFoldDB" id="A0A521BJ88"/>
<feature type="region of interest" description="Disordered" evidence="1">
    <location>
        <begin position="1"/>
        <end position="105"/>
    </location>
</feature>
<feature type="compositionally biased region" description="Polar residues" evidence="1">
    <location>
        <begin position="76"/>
        <end position="86"/>
    </location>
</feature>
<accession>A0A521BJ88</accession>
<dbReference type="RefSeq" id="WP_142527010.1">
    <property type="nucleotide sequence ID" value="NZ_CBCSJO010000003.1"/>
</dbReference>
<organism evidence="2 3">
    <name type="scientific">Pedobacter westerhofensis</name>
    <dbReference type="NCBI Taxonomy" id="425512"/>
    <lineage>
        <taxon>Bacteria</taxon>
        <taxon>Pseudomonadati</taxon>
        <taxon>Bacteroidota</taxon>
        <taxon>Sphingobacteriia</taxon>
        <taxon>Sphingobacteriales</taxon>
        <taxon>Sphingobacteriaceae</taxon>
        <taxon>Pedobacter</taxon>
    </lineage>
</organism>
<dbReference type="Proteomes" id="UP000320300">
    <property type="component" value="Unassembled WGS sequence"/>
</dbReference>
<dbReference type="OrthoDB" id="769245at2"/>
<evidence type="ECO:0000256" key="1">
    <source>
        <dbReference type="SAM" id="MobiDB-lite"/>
    </source>
</evidence>
<evidence type="ECO:0000313" key="2">
    <source>
        <dbReference type="EMBL" id="SMO47129.1"/>
    </source>
</evidence>
<sequence length="105" mass="11866">MENHKEDQKDKAPDNEGYDVNNPQNLTQPQFNSTSTHREGAKVPAVENLNQNNDENNLKKEKESNNSETKEPVNDDSLNGTGSQTDLGDGQRDEDEADNERIIRR</sequence>
<gene>
    <name evidence="2" type="ORF">SAMN06265348_102344</name>
</gene>
<feature type="compositionally biased region" description="Polar residues" evidence="1">
    <location>
        <begin position="21"/>
        <end position="35"/>
    </location>
</feature>
<dbReference type="EMBL" id="FXTN01000002">
    <property type="protein sequence ID" value="SMO47129.1"/>
    <property type="molecule type" value="Genomic_DNA"/>
</dbReference>
<feature type="compositionally biased region" description="Basic and acidic residues" evidence="1">
    <location>
        <begin position="56"/>
        <end position="73"/>
    </location>
</feature>
<reference evidence="2 3" key="1">
    <citation type="submission" date="2017-05" db="EMBL/GenBank/DDBJ databases">
        <authorList>
            <person name="Varghese N."/>
            <person name="Submissions S."/>
        </authorList>
    </citation>
    <scope>NUCLEOTIDE SEQUENCE [LARGE SCALE GENOMIC DNA]</scope>
    <source>
        <strain evidence="2 3">DSM 19036</strain>
    </source>
</reference>